<comment type="catalytic activity">
    <reaction evidence="1">
        <text>(9Z,12Z)-octadecadienoate + O2 = (8R,9Z,12Z)-8-hydroperoxyoctadeca-9,12-dienoate</text>
        <dbReference type="Rhea" id="RHEA:25395"/>
        <dbReference type="ChEBI" id="CHEBI:15379"/>
        <dbReference type="ChEBI" id="CHEBI:30245"/>
        <dbReference type="ChEBI" id="CHEBI:58659"/>
        <dbReference type="EC" id="1.13.11.60"/>
    </reaction>
</comment>
<dbReference type="VEuPathDB" id="AmoebaDB:ACA1_097600"/>
<accession>L8GJT1</accession>
<dbReference type="SUPFAM" id="SSF48113">
    <property type="entry name" value="Heme-dependent peroxidases"/>
    <property type="match status" value="1"/>
</dbReference>
<keyword evidence="8" id="KW-0408">Iron</keyword>
<evidence type="ECO:0000256" key="2">
    <source>
        <dbReference type="ARBA" id="ARBA00004613"/>
    </source>
</evidence>
<feature type="region of interest" description="Disordered" evidence="10">
    <location>
        <begin position="138"/>
        <end position="163"/>
    </location>
</feature>
<dbReference type="GO" id="GO:0004601">
    <property type="term" value="F:peroxidase activity"/>
    <property type="evidence" value="ECO:0007669"/>
    <property type="project" value="UniProtKB-KW"/>
</dbReference>
<protein>
    <recommendedName>
        <fullName evidence="4">linoleate 8R-lipoxygenase</fullName>
        <ecNumber evidence="4">1.13.11.60</ecNumber>
    </recommendedName>
</protein>
<dbReference type="InterPro" id="IPR002401">
    <property type="entry name" value="Cyt_P450_E_grp-I"/>
</dbReference>
<evidence type="ECO:0000256" key="8">
    <source>
        <dbReference type="PIRSR" id="PIRSR602401-1"/>
    </source>
</evidence>
<dbReference type="GO" id="GO:0016853">
    <property type="term" value="F:isomerase activity"/>
    <property type="evidence" value="ECO:0007669"/>
    <property type="project" value="UniProtKB-KW"/>
</dbReference>
<reference evidence="12 13" key="1">
    <citation type="journal article" date="2013" name="Genome Biol.">
        <title>Genome of Acanthamoeba castellanii highlights extensive lateral gene transfer and early evolution of tyrosine kinase signaling.</title>
        <authorList>
            <person name="Clarke M."/>
            <person name="Lohan A.J."/>
            <person name="Liu B."/>
            <person name="Lagkouvardos I."/>
            <person name="Roy S."/>
            <person name="Zafar N."/>
            <person name="Bertelli C."/>
            <person name="Schilde C."/>
            <person name="Kianianmomeni A."/>
            <person name="Burglin T.R."/>
            <person name="Frech C."/>
            <person name="Turcotte B."/>
            <person name="Kopec K.O."/>
            <person name="Synnott J.M."/>
            <person name="Choo C."/>
            <person name="Paponov I."/>
            <person name="Finkler A."/>
            <person name="Soon Heng Tan C."/>
            <person name="Hutchins A.P."/>
            <person name="Weinmeier T."/>
            <person name="Rattei T."/>
            <person name="Chu J.S."/>
            <person name="Gimenez G."/>
            <person name="Irimia M."/>
            <person name="Rigden D.J."/>
            <person name="Fitzpatrick D.A."/>
            <person name="Lorenzo-Morales J."/>
            <person name="Bateman A."/>
            <person name="Chiu C.H."/>
            <person name="Tang P."/>
            <person name="Hegemann P."/>
            <person name="Fromm H."/>
            <person name="Raoult D."/>
            <person name="Greub G."/>
            <person name="Miranda-Saavedra D."/>
            <person name="Chen N."/>
            <person name="Nash P."/>
            <person name="Ginger M.L."/>
            <person name="Horn M."/>
            <person name="Schaap P."/>
            <person name="Caler L."/>
            <person name="Loftus B."/>
        </authorList>
    </citation>
    <scope>NUCLEOTIDE SEQUENCE [LARGE SCALE GENOMIC DNA]</scope>
    <source>
        <strain evidence="12 13">Neff</strain>
    </source>
</reference>
<name>L8GJT1_ACACF</name>
<dbReference type="InterPro" id="IPR001128">
    <property type="entry name" value="Cyt_P450"/>
</dbReference>
<dbReference type="SUPFAM" id="SSF48264">
    <property type="entry name" value="Cytochrome P450"/>
    <property type="match status" value="1"/>
</dbReference>
<dbReference type="AlphaFoldDB" id="L8GJT1"/>
<feature type="binding site" description="axial binding residue" evidence="9">
    <location>
        <position position="439"/>
    </location>
    <ligand>
        <name>heme b</name>
        <dbReference type="ChEBI" id="CHEBI:60344"/>
    </ligand>
    <ligandPart>
        <name>Fe</name>
        <dbReference type="ChEBI" id="CHEBI:18248"/>
    </ligandPart>
</feature>
<keyword evidence="11" id="KW-0732">Signal</keyword>
<dbReference type="PROSITE" id="PS50292">
    <property type="entry name" value="PEROXIDASE_3"/>
    <property type="match status" value="1"/>
</dbReference>
<dbReference type="PANTHER" id="PTHR11475:SF4">
    <property type="entry name" value="CHORION PEROXIDASE"/>
    <property type="match status" value="1"/>
</dbReference>
<dbReference type="GO" id="GO:0016705">
    <property type="term" value="F:oxidoreductase activity, acting on paired donors, with incorporation or reduction of molecular oxygen"/>
    <property type="evidence" value="ECO:0007669"/>
    <property type="project" value="InterPro"/>
</dbReference>
<sequence>MAARQGLVWLTVLLLLALAIAASLAADTPNNGGNKKNGPAKKVIDFLKGMVVGSDDLATKVEDLLDTNKWETLSKQAGSKKDSGKVKAQAATGVPNPFPDFGWEIDPKCLESKESYYYRSWDGSCNWLRKGQAATGAQDQAYARDYTPPHYKPGTLGEPRDGPNVRELSNIFFKNRKTGYWDHTPWLLGYVEFLVHDLMLSDAGREKGDLMNIDIPAGDPDFPPKTKLEFWRSERAPGTGENGIPREQYNRRSNWMDLETIYGSTKEMNALLRQKDAAGALKCELILDDDYLPVNDERFNFSLPGRPGQQRNLFAAGDLRANQDYLLMVYQTLFVREHNRMCGVLHGKYPDWNVEQRFQTTRIVMGAKMNMIGAAYFKAYFIDVPWPDDPTAIMRSWTGKTVLEINPLTMSYPWQMLLNPKTGDPYSLPNEFSVGYRWHDLIPASLQIFDKENNPTTLVNLAETAFNATSFKQTGINSVVEAMSVTQIPDFHSGIQDTYRSMKFNFRNPDEGNGFDLAAWAIMHERERGLPTFNEYIRKVYDGVVPFKPRATFEEFTSNVYFQQELKRLYKTPDDVDLWVGQELDEEWWPNTHIPRSMLIINFYTLFKAAAADRFGINWGMFWCISNYKPWNCPTTNVLQDLLWKPNPLPLFPNAKLPDSFWWEELDLQNQGNTGVKCLQKNLFFVANAKSNPIECFSTGDMPSPDDDKSFLLDPFFKNDDLHFLPFALWGSVQPFVDYTKQYGDVVKFKLSNDGNNILLSNANDLGKIFESDKYWLRSRMDYSDFTYGRMVGYKDGTPFTALSNSHPSELYKWKRLRTIFDTQITPANINQLPTINVSAKKLLATFDQHVGKKYDAADDETGVALELACSLAYGDDFCQRDPARLQQFVKYGKRWLKYFPDFLKYAPPYNNPILVLEGKTSKIKDAMDFFGQFSRDALAEVRKSPAGKTSWLAKWALTPTEDGSLLDDKEVIAATFDSFMGIPPTFSFILGHGMYLLAKNPTVLERAYREVSAVLTTAARDLTIADFHRMPYLLKVVREIYRYYPPGGQIYARVSMEDDTLRDWQVPAGTTYMIHTASIHQDPRFWANPTEFNPDRFDTPVANNTWIPFGGGKKDCPGKDLALQVSNAFFAHLIRNFKWTYAGEDPPVIRMLLSAAPKDPFLFKLQRRSAKDEL</sequence>
<feature type="binding site" description="axial binding residue" evidence="8">
    <location>
        <position position="1117"/>
    </location>
    <ligand>
        <name>heme</name>
        <dbReference type="ChEBI" id="CHEBI:30413"/>
    </ligand>
    <ligandPart>
        <name>Fe</name>
        <dbReference type="ChEBI" id="CHEBI:18248"/>
    </ligandPart>
</feature>
<dbReference type="InterPro" id="IPR010255">
    <property type="entry name" value="Haem_peroxidase_sf"/>
</dbReference>
<dbReference type="GO" id="GO:0004497">
    <property type="term" value="F:monooxygenase activity"/>
    <property type="evidence" value="ECO:0007669"/>
    <property type="project" value="InterPro"/>
</dbReference>
<keyword evidence="12" id="KW-0560">Oxidoreductase</keyword>
<dbReference type="STRING" id="1257118.L8GJT1"/>
<keyword evidence="5" id="KW-0964">Secreted</keyword>
<dbReference type="OrthoDB" id="1055148at2759"/>
<comment type="cofactor">
    <cofactor evidence="8">
        <name>heme</name>
        <dbReference type="ChEBI" id="CHEBI:30413"/>
    </cofactor>
</comment>
<keyword evidence="6" id="KW-0325">Glycoprotein</keyword>
<dbReference type="Pfam" id="PF00067">
    <property type="entry name" value="p450"/>
    <property type="match status" value="1"/>
</dbReference>
<dbReference type="GeneID" id="14913313"/>
<dbReference type="GO" id="GO:0006979">
    <property type="term" value="P:response to oxidative stress"/>
    <property type="evidence" value="ECO:0007669"/>
    <property type="project" value="InterPro"/>
</dbReference>
<evidence type="ECO:0000256" key="5">
    <source>
        <dbReference type="ARBA" id="ARBA00022525"/>
    </source>
</evidence>
<dbReference type="InterPro" id="IPR037120">
    <property type="entry name" value="Haem_peroxidase_sf_animal"/>
</dbReference>
<keyword evidence="13" id="KW-1185">Reference proteome</keyword>
<dbReference type="Gene3D" id="1.10.630.10">
    <property type="entry name" value="Cytochrome P450"/>
    <property type="match status" value="1"/>
</dbReference>
<dbReference type="GO" id="GO:0052878">
    <property type="term" value="F:linoleate 8R-lipoxygenase activity"/>
    <property type="evidence" value="ECO:0007669"/>
    <property type="project" value="UniProtKB-EC"/>
</dbReference>
<dbReference type="RefSeq" id="XP_004335087.1">
    <property type="nucleotide sequence ID" value="XM_004335039.1"/>
</dbReference>
<evidence type="ECO:0000256" key="6">
    <source>
        <dbReference type="ARBA" id="ARBA00023180"/>
    </source>
</evidence>
<comment type="subcellular location">
    <subcellularLocation>
        <location evidence="2">Secreted</location>
    </subcellularLocation>
</comment>
<dbReference type="PROSITE" id="PS00086">
    <property type="entry name" value="CYTOCHROME_P450"/>
    <property type="match status" value="1"/>
</dbReference>
<dbReference type="SMR" id="L8GJT1"/>
<keyword evidence="12" id="KW-0575">Peroxidase</keyword>
<keyword evidence="8" id="KW-0349">Heme</keyword>
<dbReference type="InterPro" id="IPR017972">
    <property type="entry name" value="Cyt_P450_CS"/>
</dbReference>
<proteinExistence type="predicted"/>
<dbReference type="InterPro" id="IPR036396">
    <property type="entry name" value="Cyt_P450_sf"/>
</dbReference>
<dbReference type="GO" id="GO:0020037">
    <property type="term" value="F:heme binding"/>
    <property type="evidence" value="ECO:0007669"/>
    <property type="project" value="InterPro"/>
</dbReference>
<dbReference type="CDD" id="cd00302">
    <property type="entry name" value="cytochrome_P450"/>
    <property type="match status" value="1"/>
</dbReference>
<dbReference type="PRINTS" id="PR00463">
    <property type="entry name" value="EP450I"/>
</dbReference>
<evidence type="ECO:0000313" key="12">
    <source>
        <dbReference type="EMBL" id="ELR13074.1"/>
    </source>
</evidence>
<dbReference type="GO" id="GO:0005576">
    <property type="term" value="C:extracellular region"/>
    <property type="evidence" value="ECO:0007669"/>
    <property type="project" value="UniProtKB-SubCell"/>
</dbReference>
<keyword evidence="8" id="KW-0479">Metal-binding</keyword>
<feature type="chain" id="PRO_5003989818" description="linoleate 8R-lipoxygenase" evidence="11">
    <location>
        <begin position="26"/>
        <end position="1175"/>
    </location>
</feature>
<evidence type="ECO:0000256" key="10">
    <source>
        <dbReference type="SAM" id="MobiDB-lite"/>
    </source>
</evidence>
<evidence type="ECO:0000256" key="9">
    <source>
        <dbReference type="PIRSR" id="PIRSR619791-2"/>
    </source>
</evidence>
<evidence type="ECO:0000313" key="13">
    <source>
        <dbReference type="Proteomes" id="UP000011083"/>
    </source>
</evidence>
<dbReference type="PANTHER" id="PTHR11475">
    <property type="entry name" value="OXIDASE/PEROXIDASE"/>
    <property type="match status" value="1"/>
</dbReference>
<evidence type="ECO:0000256" key="7">
    <source>
        <dbReference type="ARBA" id="ARBA00023235"/>
    </source>
</evidence>
<dbReference type="EC" id="1.13.11.60" evidence="4"/>
<organism evidence="12 13">
    <name type="scientific">Acanthamoeba castellanii (strain ATCC 30010 / Neff)</name>
    <dbReference type="NCBI Taxonomy" id="1257118"/>
    <lineage>
        <taxon>Eukaryota</taxon>
        <taxon>Amoebozoa</taxon>
        <taxon>Discosea</taxon>
        <taxon>Longamoebia</taxon>
        <taxon>Centramoebida</taxon>
        <taxon>Acanthamoebidae</taxon>
        <taxon>Acanthamoeba</taxon>
    </lineage>
</organism>
<dbReference type="GO" id="GO:0005506">
    <property type="term" value="F:iron ion binding"/>
    <property type="evidence" value="ECO:0007669"/>
    <property type="project" value="InterPro"/>
</dbReference>
<dbReference type="EMBL" id="KB008103">
    <property type="protein sequence ID" value="ELR13074.1"/>
    <property type="molecule type" value="Genomic_DNA"/>
</dbReference>
<dbReference type="Pfam" id="PF03098">
    <property type="entry name" value="An_peroxidase"/>
    <property type="match status" value="1"/>
</dbReference>
<gene>
    <name evidence="12" type="ORF">ACA1_097600</name>
</gene>
<evidence type="ECO:0000256" key="3">
    <source>
        <dbReference type="ARBA" id="ARBA00011881"/>
    </source>
</evidence>
<dbReference type="Proteomes" id="UP000011083">
    <property type="component" value="Unassembled WGS sequence"/>
</dbReference>
<dbReference type="InterPro" id="IPR019791">
    <property type="entry name" value="Haem_peroxidase_animal"/>
</dbReference>
<evidence type="ECO:0000256" key="11">
    <source>
        <dbReference type="SAM" id="SignalP"/>
    </source>
</evidence>
<dbReference type="Gene3D" id="1.10.640.10">
    <property type="entry name" value="Haem peroxidase domain superfamily, animal type"/>
    <property type="match status" value="1"/>
</dbReference>
<keyword evidence="7" id="KW-0413">Isomerase</keyword>
<evidence type="ECO:0000256" key="4">
    <source>
        <dbReference type="ARBA" id="ARBA00013239"/>
    </source>
</evidence>
<comment type="subunit">
    <text evidence="3">Homotetramer.</text>
</comment>
<evidence type="ECO:0000256" key="1">
    <source>
        <dbReference type="ARBA" id="ARBA00000699"/>
    </source>
</evidence>
<feature type="signal peptide" evidence="11">
    <location>
        <begin position="1"/>
        <end position="25"/>
    </location>
</feature>
<dbReference type="KEGG" id="acan:ACA1_097600"/>